<comment type="caution">
    <text evidence="2">The sequence shown here is derived from an EMBL/GenBank/DDBJ whole genome shotgun (WGS) entry which is preliminary data.</text>
</comment>
<accession>A0A5C6WBZ9</accession>
<dbReference type="Pfam" id="PF13649">
    <property type="entry name" value="Methyltransf_25"/>
    <property type="match status" value="1"/>
</dbReference>
<feature type="domain" description="Methyltransferase" evidence="1">
    <location>
        <begin position="39"/>
        <end position="133"/>
    </location>
</feature>
<dbReference type="OrthoDB" id="9804312at2"/>
<dbReference type="Proteomes" id="UP000321363">
    <property type="component" value="Unassembled WGS sequence"/>
</dbReference>
<dbReference type="AlphaFoldDB" id="A0A5C6WBZ9"/>
<keyword evidence="2" id="KW-0808">Transferase</keyword>
<dbReference type="Gene3D" id="3.40.50.150">
    <property type="entry name" value="Vaccinia Virus protein VP39"/>
    <property type="match status" value="1"/>
</dbReference>
<dbReference type="InterPro" id="IPR041698">
    <property type="entry name" value="Methyltransf_25"/>
</dbReference>
<dbReference type="SUPFAM" id="SSF53335">
    <property type="entry name" value="S-adenosyl-L-methionine-dependent methyltransferases"/>
    <property type="match status" value="1"/>
</dbReference>
<sequence length="246" mass="28572">MNTYYGDLCTKVYESDKSLARNKEVDFYLSFIKDKSTKVLEPMCGNGRLLIPFMLEGIQIDGFDLSEHMLEVCQIKARKLNLNPNVFIGKIEDFKTDQLYDLIIIPFGSFSLLPDELVANSLTNLKLALKKGGKILLTIVTKSDNINETSTWKETNRIQFDQEFIVEYRTVEYDKGNSLLNTQLKYELIQNEDLIKSEIMDFCIRLYERKEFEELLYLQGFQHVVFHEVVNGYGEGESFNVFECTL</sequence>
<reference evidence="2 3" key="1">
    <citation type="journal article" date="2005" name="Int. J. Syst. Evol. Microbiol.">
        <title>Bacillus litoralis sp. nov., isolated from a tidal flat of the Yellow Sea in Korea.</title>
        <authorList>
            <person name="Yoon J.H."/>
            <person name="Oh T.K."/>
        </authorList>
    </citation>
    <scope>NUCLEOTIDE SEQUENCE [LARGE SCALE GENOMIC DNA]</scope>
    <source>
        <strain evidence="2 3">SW-211</strain>
    </source>
</reference>
<dbReference type="InterPro" id="IPR029063">
    <property type="entry name" value="SAM-dependent_MTases_sf"/>
</dbReference>
<dbReference type="GO" id="GO:0008168">
    <property type="term" value="F:methyltransferase activity"/>
    <property type="evidence" value="ECO:0007669"/>
    <property type="project" value="UniProtKB-KW"/>
</dbReference>
<dbReference type="RefSeq" id="WP_146946241.1">
    <property type="nucleotide sequence ID" value="NZ_VOQF01000001.1"/>
</dbReference>
<evidence type="ECO:0000313" key="3">
    <source>
        <dbReference type="Proteomes" id="UP000321363"/>
    </source>
</evidence>
<dbReference type="CDD" id="cd02440">
    <property type="entry name" value="AdoMet_MTases"/>
    <property type="match status" value="1"/>
</dbReference>
<dbReference type="Gene3D" id="2.20.25.110">
    <property type="entry name" value="S-adenosyl-L-methionine-dependent methyltransferases"/>
    <property type="match status" value="1"/>
</dbReference>
<keyword evidence="2" id="KW-0489">Methyltransferase</keyword>
<dbReference type="GO" id="GO:0032259">
    <property type="term" value="P:methylation"/>
    <property type="evidence" value="ECO:0007669"/>
    <property type="project" value="UniProtKB-KW"/>
</dbReference>
<name>A0A5C6WBZ9_9BACI</name>
<organism evidence="2 3">
    <name type="scientific">Metabacillus litoralis</name>
    <dbReference type="NCBI Taxonomy" id="152268"/>
    <lineage>
        <taxon>Bacteria</taxon>
        <taxon>Bacillati</taxon>
        <taxon>Bacillota</taxon>
        <taxon>Bacilli</taxon>
        <taxon>Bacillales</taxon>
        <taxon>Bacillaceae</taxon>
        <taxon>Metabacillus</taxon>
    </lineage>
</organism>
<gene>
    <name evidence="2" type="ORF">FS935_04115</name>
</gene>
<proteinExistence type="predicted"/>
<evidence type="ECO:0000259" key="1">
    <source>
        <dbReference type="Pfam" id="PF13649"/>
    </source>
</evidence>
<keyword evidence="3" id="KW-1185">Reference proteome</keyword>
<protein>
    <submittedName>
        <fullName evidence="2">Class I SAM-dependent methyltransferase</fullName>
    </submittedName>
</protein>
<dbReference type="EMBL" id="VOQF01000001">
    <property type="protein sequence ID" value="TXC93382.1"/>
    <property type="molecule type" value="Genomic_DNA"/>
</dbReference>
<evidence type="ECO:0000313" key="2">
    <source>
        <dbReference type="EMBL" id="TXC93382.1"/>
    </source>
</evidence>